<evidence type="ECO:0000313" key="1">
    <source>
        <dbReference type="EMBL" id="SMQ69839.1"/>
    </source>
</evidence>
<keyword evidence="2" id="KW-1185">Reference proteome</keyword>
<organism evidence="1 2">
    <name type="scientific">Altererythrobacter xiamenensis</name>
    <dbReference type="NCBI Taxonomy" id="1316679"/>
    <lineage>
        <taxon>Bacteria</taxon>
        <taxon>Pseudomonadati</taxon>
        <taxon>Pseudomonadota</taxon>
        <taxon>Alphaproteobacteria</taxon>
        <taxon>Sphingomonadales</taxon>
        <taxon>Erythrobacteraceae</taxon>
        <taxon>Altererythrobacter</taxon>
    </lineage>
</organism>
<reference evidence="2" key="1">
    <citation type="submission" date="2017-04" db="EMBL/GenBank/DDBJ databases">
        <authorList>
            <person name="Varghese N."/>
            <person name="Submissions S."/>
        </authorList>
    </citation>
    <scope>NUCLEOTIDE SEQUENCE [LARGE SCALE GENOMIC DNA]</scope>
</reference>
<accession>A0A1Y6F5L1</accession>
<proteinExistence type="predicted"/>
<dbReference type="InterPro" id="IPR045617">
    <property type="entry name" value="DUF6445"/>
</dbReference>
<protein>
    <recommendedName>
        <fullName evidence="3">Phytanoyl-CoA dioxygenase (PhyH)</fullName>
    </recommendedName>
</protein>
<dbReference type="Pfam" id="PF20043">
    <property type="entry name" value="DUF6445"/>
    <property type="match status" value="1"/>
</dbReference>
<dbReference type="AlphaFoldDB" id="A0A1Y6F5L1"/>
<dbReference type="Proteomes" id="UP000194420">
    <property type="component" value="Unassembled WGS sequence"/>
</dbReference>
<evidence type="ECO:0008006" key="3">
    <source>
        <dbReference type="Google" id="ProtNLM"/>
    </source>
</evidence>
<dbReference type="EMBL" id="FXWG01000002">
    <property type="protein sequence ID" value="SMQ69839.1"/>
    <property type="molecule type" value="Genomic_DNA"/>
</dbReference>
<gene>
    <name evidence="1" type="ORF">SAMN06297468_2023</name>
</gene>
<name>A0A1Y6F5L1_9SPHN</name>
<evidence type="ECO:0000313" key="2">
    <source>
        <dbReference type="Proteomes" id="UP000194420"/>
    </source>
</evidence>
<sequence>MILQALRRVGIAGRTFIDMSCYAIQTGQFEVGHFASGAHAYLAIDGFLKSPDEVIDDATLQNFAKITPQYPGLRAALDPEVLEAWSAALSPVLSQTFGYPQGAWSMIAWHSIVSTPPGDLQPIQCFPHVDGTDPDQFAMMLYLDHTPHGGTAFFQHNSTGLDALTAKTFPRYKAALEADVARTGLPPRRYITDGAPHFTRTYQTPGTFNQAVFYRGNLLHSGVIDNDASLSPDPRKGRYTINAFLRPPPQS</sequence>